<evidence type="ECO:0000313" key="1">
    <source>
        <dbReference type="EMBL" id="KAI9909417.1"/>
    </source>
</evidence>
<protein>
    <submittedName>
        <fullName evidence="1">Uncharacterized protein</fullName>
    </submittedName>
</protein>
<organism evidence="1 2">
    <name type="scientific">Peronosclerospora sorghi</name>
    <dbReference type="NCBI Taxonomy" id="230839"/>
    <lineage>
        <taxon>Eukaryota</taxon>
        <taxon>Sar</taxon>
        <taxon>Stramenopiles</taxon>
        <taxon>Oomycota</taxon>
        <taxon>Peronosporomycetes</taxon>
        <taxon>Peronosporales</taxon>
        <taxon>Peronosporaceae</taxon>
        <taxon>Peronosclerospora</taxon>
    </lineage>
</organism>
<comment type="caution">
    <text evidence="1">The sequence shown here is derived from an EMBL/GenBank/DDBJ whole genome shotgun (WGS) entry which is preliminary data.</text>
</comment>
<dbReference type="EMBL" id="CM047586">
    <property type="protein sequence ID" value="KAI9909417.1"/>
    <property type="molecule type" value="Genomic_DNA"/>
</dbReference>
<reference evidence="1 2" key="1">
    <citation type="journal article" date="2022" name="bioRxiv">
        <title>The genome of the oomycete Peronosclerospora sorghi, a cosmopolitan pathogen of maize and sorghum, is inflated with dispersed pseudogenes.</title>
        <authorList>
            <person name="Fletcher K."/>
            <person name="Martin F."/>
            <person name="Isakeit T."/>
            <person name="Cavanaugh K."/>
            <person name="Magill C."/>
            <person name="Michelmore R."/>
        </authorList>
    </citation>
    <scope>NUCLEOTIDE SEQUENCE [LARGE SCALE GENOMIC DNA]</scope>
    <source>
        <strain evidence="1">P6</strain>
    </source>
</reference>
<name>A0ACC0VTA1_9STRA</name>
<evidence type="ECO:0000313" key="2">
    <source>
        <dbReference type="Proteomes" id="UP001163321"/>
    </source>
</evidence>
<keyword evidence="2" id="KW-1185">Reference proteome</keyword>
<accession>A0ACC0VTA1</accession>
<sequence>MSRNFRPRHQPPRDGIDYNIKQSALRVNVKLVLDVAEDVAESFQDIRTTFTATCEAQHNRAVSDDHHVRIMLLECGLNKWQDLIELQRVLAALKTPTERDEPLQLVTNTIVKHSTTSQELTLYLSFARVSVDTLWRYANALMLRLQSCGILSEVVLPKDTLTLPIASKVLRDHDRTNDNVQWEGKLVWSEVLLGVASGENEEIQRVFLSPAESDKSTPVQFPGLVPLVDEMLSSNVDPNKPIVIILRGIPGSGKSTLRREIKRISAQQGVTFTSCSADDFFETKRGYVFESQKLGAVHNKCKAVFKTAVHGVSSRQHIVLVDNTNTQRWEYQPYEDIATKFGCQVHIVELKCPDVLAAYRMSKRNSHGVPTDKVVSMFLRWEEDIRAHNFSPHFQHSTLSANPLSDGSTVDNVTYLGLFLDDESKRKLVARIPPMYPSKSAEHVTLFYKPNEQYIRDAELGALCTVYGVEVVHDSYGQALRVELDERLPVQVKNKIPHITLSTGIKVNASYSNKLLESPMAKRRTIDPPIELKARIGAALFVDNQRVTTTTSPSAVEVTPCDHLGISRDVDSLPDPTTPASRNVFILFVRECDFVDDTNKTATKLFRRAQVIHLMDSKCTTHRLLCIQKTQNSSPSISSLLRAIRFRCLLLSTNIFDDVVVLSSPSFDVFETMINDYFNVAGWQPTKQITMLTTVKESLQWPRSKLKAVGRVAWSVSHFDLEQGASLYNPVTLFSVLDVLGINVEEQTRSVVLRGMNIVRDAWTRVLGPEANTKDFILRRLDTTLLGLTTDIIELGLVLPNETALSDITTLQMKLARELDGAQGIRRCIGSSSDGGLLFFSLCTASSYDPVFCVHMIPRSNDFPSGIYSNSVAQFEFCEQQELSRRELVDSEPYVMVSALVRSILFFRCNSLLSSKCRASSLINLISERLVLEYCKSLDQCCPLPSVDDVTSERIIFTLYEMLTHFSRKGVDEWMAVIGSSLEALLGNTSARIAWSHVMTNILQNCMSVVTSRGCDGNHMKKGIFVPENHLDVLVELFDADASVTMGASSVRTLIEVPSHIEWTHVHSYALCDKLRLAVAAVVPPDDDCTQFFSCVPSSVARRIDVTASALDELRRVLVKFHALEAAEHDFKSALLGHYFIRGAETDEELRLSIESVAA</sequence>
<gene>
    <name evidence="1" type="ORF">PsorP6_014491</name>
</gene>
<proteinExistence type="predicted"/>
<dbReference type="Proteomes" id="UP001163321">
    <property type="component" value="Chromosome 7"/>
</dbReference>